<dbReference type="PANTHER" id="PTHR30432:SF1">
    <property type="entry name" value="DNA-BINDING TRANSCRIPTIONAL DUAL REGULATOR MODE"/>
    <property type="match status" value="1"/>
</dbReference>
<dbReference type="Proteomes" id="UP000054717">
    <property type="component" value="Unassembled WGS sequence"/>
</dbReference>
<protein>
    <submittedName>
        <fullName evidence="4">Molybdenum-pterin binding protein</fullName>
    </submittedName>
</protein>
<organism evidence="4 5">
    <name type="scientific">Caballeronia telluris</name>
    <dbReference type="NCBI Taxonomy" id="326475"/>
    <lineage>
        <taxon>Bacteria</taxon>
        <taxon>Pseudomonadati</taxon>
        <taxon>Pseudomonadota</taxon>
        <taxon>Betaproteobacteria</taxon>
        <taxon>Burkholderiales</taxon>
        <taxon>Burkholderiaceae</taxon>
        <taxon>Caballeronia</taxon>
    </lineage>
</organism>
<dbReference type="PROSITE" id="PS51866">
    <property type="entry name" value="MOP"/>
    <property type="match status" value="2"/>
</dbReference>
<dbReference type="PANTHER" id="PTHR30432">
    <property type="entry name" value="TRANSCRIPTIONAL REGULATOR MODE"/>
    <property type="match status" value="1"/>
</dbReference>
<evidence type="ECO:0000313" key="4">
    <source>
        <dbReference type="EMBL" id="SAL12139.1"/>
    </source>
</evidence>
<dbReference type="STRING" id="326475.AWB66_00351"/>
<dbReference type="InterPro" id="IPR051815">
    <property type="entry name" value="Molybdate_resp_trans_reg"/>
</dbReference>
<name>A0A158EYA6_9BURK</name>
<sequence>MKTSARNHFSGEITGIKSGAVNDEITLKVDGTTLVAVVTQESTKSLGLAVGGKASALIKASSVLVMVDSDPAKISARNVLTGTVANVKPGAVNTEVTISAGGLQIAAIITNDSATRLGLANGTPASAVIKASSVIIAVD</sequence>
<dbReference type="SUPFAM" id="SSF50331">
    <property type="entry name" value="MOP-like"/>
    <property type="match status" value="2"/>
</dbReference>
<evidence type="ECO:0000259" key="3">
    <source>
        <dbReference type="PROSITE" id="PS51866"/>
    </source>
</evidence>
<dbReference type="RefSeq" id="WP_087628532.1">
    <property type="nucleotide sequence ID" value="NZ_FCNZ02000001.1"/>
</dbReference>
<dbReference type="GO" id="GO:0015689">
    <property type="term" value="P:molybdate ion transport"/>
    <property type="evidence" value="ECO:0007669"/>
    <property type="project" value="InterPro"/>
</dbReference>
<dbReference type="InterPro" id="IPR005116">
    <property type="entry name" value="Transp-assoc_OB_typ1"/>
</dbReference>
<evidence type="ECO:0000256" key="2">
    <source>
        <dbReference type="PROSITE-ProRule" id="PRU01213"/>
    </source>
</evidence>
<dbReference type="InterPro" id="IPR004606">
    <property type="entry name" value="Mop_domain"/>
</dbReference>
<accession>A0A158EYA6</accession>
<proteinExistence type="predicted"/>
<keyword evidence="5" id="KW-1185">Reference proteome</keyword>
<feature type="domain" description="Mop" evidence="3">
    <location>
        <begin position="2"/>
        <end position="67"/>
    </location>
</feature>
<keyword evidence="1 2" id="KW-0500">Molybdenum</keyword>
<reference evidence="4" key="1">
    <citation type="submission" date="2016-01" db="EMBL/GenBank/DDBJ databases">
        <authorList>
            <person name="Peeters Charlotte."/>
        </authorList>
    </citation>
    <scope>NUCLEOTIDE SEQUENCE</scope>
    <source>
        <strain evidence="4">LMG 22936</strain>
    </source>
</reference>
<dbReference type="AlphaFoldDB" id="A0A158EYA6"/>
<feature type="domain" description="Mop" evidence="3">
    <location>
        <begin position="73"/>
        <end position="138"/>
    </location>
</feature>
<evidence type="ECO:0000256" key="1">
    <source>
        <dbReference type="ARBA" id="ARBA00022505"/>
    </source>
</evidence>
<dbReference type="Gene3D" id="2.40.50.100">
    <property type="match status" value="2"/>
</dbReference>
<dbReference type="NCBIfam" id="TIGR00638">
    <property type="entry name" value="Mop"/>
    <property type="match status" value="2"/>
</dbReference>
<dbReference type="EMBL" id="FCNZ02000001">
    <property type="protein sequence ID" value="SAL12139.1"/>
    <property type="molecule type" value="Genomic_DNA"/>
</dbReference>
<gene>
    <name evidence="4" type="ORF">AWB66_00351</name>
</gene>
<comment type="caution">
    <text evidence="4">The sequence shown here is derived from an EMBL/GenBank/DDBJ whole genome shotgun (WGS) entry which is preliminary data.</text>
</comment>
<dbReference type="Pfam" id="PF03459">
    <property type="entry name" value="TOBE"/>
    <property type="match status" value="2"/>
</dbReference>
<dbReference type="InterPro" id="IPR008995">
    <property type="entry name" value="Mo/tungstate-bd_C_term_dom"/>
</dbReference>
<evidence type="ECO:0000313" key="5">
    <source>
        <dbReference type="Proteomes" id="UP000054717"/>
    </source>
</evidence>